<dbReference type="EMBL" id="JBGBPY010000001">
    <property type="protein sequence ID" value="MEY2182564.1"/>
    <property type="molecule type" value="Genomic_DNA"/>
</dbReference>
<evidence type="ECO:0000256" key="3">
    <source>
        <dbReference type="SAM" id="Phobius"/>
    </source>
</evidence>
<dbReference type="PANTHER" id="PTHR43948">
    <property type="entry name" value="DNAJ HOMOLOG SUBFAMILY B"/>
    <property type="match status" value="1"/>
</dbReference>
<keyword evidence="1" id="KW-0143">Chaperone</keyword>
<evidence type="ECO:0000313" key="5">
    <source>
        <dbReference type="EMBL" id="MEY2182564.1"/>
    </source>
</evidence>
<dbReference type="SMART" id="SM00271">
    <property type="entry name" value="DnaJ"/>
    <property type="match status" value="1"/>
</dbReference>
<name>A0ABV4AQ82_9GAMM</name>
<dbReference type="CDD" id="cd06257">
    <property type="entry name" value="DnaJ"/>
    <property type="match status" value="1"/>
</dbReference>
<feature type="transmembrane region" description="Helical" evidence="3">
    <location>
        <begin position="120"/>
        <end position="142"/>
    </location>
</feature>
<reference evidence="5 6" key="1">
    <citation type="submission" date="2024-07" db="EMBL/GenBank/DDBJ databases">
        <title>Molecular mechanisms and environmental adaptations of flagellar loss and biofilm growth of Rhodanobacter under environmental stress.</title>
        <authorList>
            <person name="Chen M."/>
        </authorList>
    </citation>
    <scope>NUCLEOTIDE SEQUENCE [LARGE SCALE GENOMIC DNA]</scope>
    <source>
        <strain evidence="5 6">RS22</strain>
    </source>
</reference>
<dbReference type="Gene3D" id="1.10.287.110">
    <property type="entry name" value="DnaJ domain"/>
    <property type="match status" value="1"/>
</dbReference>
<evidence type="ECO:0000313" key="6">
    <source>
        <dbReference type="Proteomes" id="UP001562159"/>
    </source>
</evidence>
<dbReference type="Pfam" id="PF00226">
    <property type="entry name" value="DnaJ"/>
    <property type="match status" value="1"/>
</dbReference>
<dbReference type="InterPro" id="IPR036869">
    <property type="entry name" value="J_dom_sf"/>
</dbReference>
<organism evidence="5 6">
    <name type="scientific">Rhodanobacter humi</name>
    <dbReference type="NCBI Taxonomy" id="1888173"/>
    <lineage>
        <taxon>Bacteria</taxon>
        <taxon>Pseudomonadati</taxon>
        <taxon>Pseudomonadota</taxon>
        <taxon>Gammaproteobacteria</taxon>
        <taxon>Lysobacterales</taxon>
        <taxon>Rhodanobacteraceae</taxon>
        <taxon>Rhodanobacter</taxon>
    </lineage>
</organism>
<evidence type="ECO:0000256" key="1">
    <source>
        <dbReference type="ARBA" id="ARBA00023186"/>
    </source>
</evidence>
<dbReference type="PANTHER" id="PTHR43948:SF10">
    <property type="entry name" value="MRJ, ISOFORM E"/>
    <property type="match status" value="1"/>
</dbReference>
<accession>A0ABV4AQ82</accession>
<feature type="domain" description="J" evidence="4">
    <location>
        <begin position="5"/>
        <end position="71"/>
    </location>
</feature>
<dbReference type="PROSITE" id="PS50076">
    <property type="entry name" value="DNAJ_2"/>
    <property type="match status" value="1"/>
</dbReference>
<protein>
    <submittedName>
        <fullName evidence="5">J domain-containing protein</fullName>
    </submittedName>
</protein>
<dbReference type="SUPFAM" id="SSF46565">
    <property type="entry name" value="Chaperone J-domain"/>
    <property type="match status" value="1"/>
</dbReference>
<evidence type="ECO:0000256" key="2">
    <source>
        <dbReference type="SAM" id="MobiDB-lite"/>
    </source>
</evidence>
<feature type="compositionally biased region" description="Pro residues" evidence="2">
    <location>
        <begin position="84"/>
        <end position="97"/>
    </location>
</feature>
<keyword evidence="3" id="KW-1133">Transmembrane helix</keyword>
<keyword evidence="3" id="KW-0812">Transmembrane</keyword>
<sequence>MSIKTHYDNLQVKQNAGDEVIRGAYKYLSQKWHPDKNPNNRMEAERVLKIINQAYAVLSDPVKRKEHDEWIQQQLGTTSGSMQGPPPPPPRSPPPLYPQGRSKAPRQPSPSAKAMRWQTIALRLVVGLGLSLIITAIARFAATASVNNTLGETSTISSVPVEHMPIQHIGQLEIKYTSPFLPNEPKSRRLMSALPENMRNQVRSLSVYSSQPTCGLSEVGLLVGMYAPEVQVNIDGAAAGSTKQISTLEGITNPESSIFSTTVSGYPARRVSYKADRWDGVIDGEILVVADSQSNTIWQLQLIFASKKTSNPTNLNNIRSCANEVLASVSITK</sequence>
<dbReference type="InterPro" id="IPR001623">
    <property type="entry name" value="DnaJ_domain"/>
</dbReference>
<keyword evidence="6" id="KW-1185">Reference proteome</keyword>
<feature type="region of interest" description="Disordered" evidence="2">
    <location>
        <begin position="76"/>
        <end position="112"/>
    </location>
</feature>
<evidence type="ECO:0000259" key="4">
    <source>
        <dbReference type="PROSITE" id="PS50076"/>
    </source>
</evidence>
<gene>
    <name evidence="5" type="ORF">AB7878_09055</name>
</gene>
<keyword evidence="3" id="KW-0472">Membrane</keyword>
<proteinExistence type="predicted"/>
<dbReference type="Proteomes" id="UP001562159">
    <property type="component" value="Unassembled WGS sequence"/>
</dbReference>
<comment type="caution">
    <text evidence="5">The sequence shown here is derived from an EMBL/GenBank/DDBJ whole genome shotgun (WGS) entry which is preliminary data.</text>
</comment>
<dbReference type="PRINTS" id="PR00625">
    <property type="entry name" value="JDOMAIN"/>
</dbReference>